<dbReference type="EMBL" id="BLLF01000103">
    <property type="protein sequence ID" value="GFH07573.1"/>
    <property type="molecule type" value="Genomic_DNA"/>
</dbReference>
<evidence type="ECO:0000256" key="2">
    <source>
        <dbReference type="ARBA" id="ARBA00010849"/>
    </source>
</evidence>
<dbReference type="CDD" id="cd22965">
    <property type="entry name" value="DD_DPY30_SDC1"/>
    <property type="match status" value="1"/>
</dbReference>
<gene>
    <name evidence="5" type="ORF">HaLaN_02392</name>
</gene>
<name>A0A699YBX0_HAELA</name>
<dbReference type="InterPro" id="IPR007858">
    <property type="entry name" value="Dpy-30_motif"/>
</dbReference>
<comment type="subcellular location">
    <subcellularLocation>
        <location evidence="1">Nucleus</location>
    </subcellularLocation>
</comment>
<dbReference type="GO" id="GO:0005634">
    <property type="term" value="C:nucleus"/>
    <property type="evidence" value="ECO:0007669"/>
    <property type="project" value="UniProtKB-SubCell"/>
</dbReference>
<dbReference type="InterPro" id="IPR049629">
    <property type="entry name" value="DPY30_SDC1_DD"/>
</dbReference>
<comment type="similarity">
    <text evidence="2">Belongs to the dpy-30 family.</text>
</comment>
<dbReference type="Pfam" id="PF05186">
    <property type="entry name" value="Dpy-30"/>
    <property type="match status" value="1"/>
</dbReference>
<organism evidence="5 6">
    <name type="scientific">Haematococcus lacustris</name>
    <name type="common">Green alga</name>
    <name type="synonym">Haematococcus pluvialis</name>
    <dbReference type="NCBI Taxonomy" id="44745"/>
    <lineage>
        <taxon>Eukaryota</taxon>
        <taxon>Viridiplantae</taxon>
        <taxon>Chlorophyta</taxon>
        <taxon>core chlorophytes</taxon>
        <taxon>Chlorophyceae</taxon>
        <taxon>CS clade</taxon>
        <taxon>Chlamydomonadales</taxon>
        <taxon>Haematococcaceae</taxon>
        <taxon>Haematococcus</taxon>
    </lineage>
</organism>
<proteinExistence type="inferred from homology"/>
<sequence length="304" mass="32211">MWVLGLKSLVALSASEEELLSRMRAVEAAELEAAAAATPTVDTPPPAAKGKPGTKGASQSLSHNNDKDFARRMEAWARMKADDAEELSAKHGGLAGVLVEACGAVLLRLENPDLEGGTPGSLAAQKELQLPVLQAQVMALVGAPHNFVGFPAADAPGLHESEARLPSASSLTQLGGEGAAAALPPPLDDAIIKQQAQHAFAGDPIRSYLMKEVMPAVTEALRLIARDRPRQPLRFLGHHLLQEANKHEAMVVDPYDHPSYQEHVVKLMDKQQRDQARAVAAAEKAQKELAAKLAAKAAAMDGVQ</sequence>
<evidence type="ECO:0000313" key="5">
    <source>
        <dbReference type="EMBL" id="GFH07573.1"/>
    </source>
</evidence>
<feature type="region of interest" description="Disordered" evidence="4">
    <location>
        <begin position="33"/>
        <end position="66"/>
    </location>
</feature>
<reference evidence="5 6" key="1">
    <citation type="submission" date="2020-02" db="EMBL/GenBank/DDBJ databases">
        <title>Draft genome sequence of Haematococcus lacustris strain NIES-144.</title>
        <authorList>
            <person name="Morimoto D."/>
            <person name="Nakagawa S."/>
            <person name="Yoshida T."/>
            <person name="Sawayama S."/>
        </authorList>
    </citation>
    <scope>NUCLEOTIDE SEQUENCE [LARGE SCALE GENOMIC DNA]</scope>
    <source>
        <strain evidence="5 6">NIES-144</strain>
    </source>
</reference>
<dbReference type="Gene3D" id="1.20.890.10">
    <property type="entry name" value="cAMP-dependent protein kinase regulatory subunit, dimerization-anchoring domain"/>
    <property type="match status" value="1"/>
</dbReference>
<keyword evidence="6" id="KW-1185">Reference proteome</keyword>
<evidence type="ECO:0000313" key="6">
    <source>
        <dbReference type="Proteomes" id="UP000485058"/>
    </source>
</evidence>
<feature type="compositionally biased region" description="Low complexity" evidence="4">
    <location>
        <begin position="48"/>
        <end position="57"/>
    </location>
</feature>
<feature type="non-terminal residue" evidence="5">
    <location>
        <position position="1"/>
    </location>
</feature>
<evidence type="ECO:0000256" key="3">
    <source>
        <dbReference type="ARBA" id="ARBA00023242"/>
    </source>
</evidence>
<dbReference type="Proteomes" id="UP000485058">
    <property type="component" value="Unassembled WGS sequence"/>
</dbReference>
<keyword evidence="3" id="KW-0539">Nucleus</keyword>
<evidence type="ECO:0000256" key="1">
    <source>
        <dbReference type="ARBA" id="ARBA00004123"/>
    </source>
</evidence>
<protein>
    <submittedName>
        <fullName evidence="5">Uncharacterized protein</fullName>
    </submittedName>
</protein>
<dbReference type="AlphaFoldDB" id="A0A699YBX0"/>
<accession>A0A699YBX0</accession>
<evidence type="ECO:0000256" key="4">
    <source>
        <dbReference type="SAM" id="MobiDB-lite"/>
    </source>
</evidence>
<comment type="caution">
    <text evidence="5">The sequence shown here is derived from an EMBL/GenBank/DDBJ whole genome shotgun (WGS) entry which is preliminary data.</text>
</comment>